<evidence type="ECO:0000313" key="8">
    <source>
        <dbReference type="EMBL" id="KAH7545390.1"/>
    </source>
</evidence>
<feature type="region of interest" description="Disordered" evidence="6">
    <location>
        <begin position="1"/>
        <end position="105"/>
    </location>
</feature>
<keyword evidence="3" id="KW-0808">Transferase</keyword>
<dbReference type="Gene3D" id="3.40.1280.30">
    <property type="match status" value="1"/>
</dbReference>
<keyword evidence="4" id="KW-0949">S-adenosyl-L-methionine</keyword>
<evidence type="ECO:0000259" key="7">
    <source>
        <dbReference type="PROSITE" id="PS51675"/>
    </source>
</evidence>
<protein>
    <recommendedName>
        <fullName evidence="1">tRNA (guanine(9)-N(1))-methyltransferase</fullName>
        <ecNumber evidence="1">2.1.1.221</ecNumber>
    </recommendedName>
</protein>
<dbReference type="InterPro" id="IPR028564">
    <property type="entry name" value="MT_TRM10-typ"/>
</dbReference>
<dbReference type="CDD" id="cd18089">
    <property type="entry name" value="SPOUT_Trm10-like"/>
    <property type="match status" value="1"/>
</dbReference>
<evidence type="ECO:0000256" key="4">
    <source>
        <dbReference type="ARBA" id="ARBA00022691"/>
    </source>
</evidence>
<feature type="compositionally biased region" description="Basic and acidic residues" evidence="6">
    <location>
        <begin position="41"/>
        <end position="70"/>
    </location>
</feature>
<keyword evidence="2" id="KW-0489">Methyltransferase</keyword>
<comment type="caution">
    <text evidence="8">The sequence shown here is derived from an EMBL/GenBank/DDBJ whole genome shotgun (WGS) entry which is preliminary data.</text>
</comment>
<evidence type="ECO:0000256" key="5">
    <source>
        <dbReference type="ARBA" id="ARBA00048434"/>
    </source>
</evidence>
<evidence type="ECO:0000256" key="2">
    <source>
        <dbReference type="ARBA" id="ARBA00022603"/>
    </source>
</evidence>
<sequence>MEAAQNDDNAVEESQNSGIAAPSAPEQHLSKNAKKKLLKQQKYEAKKAEKKAQAKEHKKKEAERKRKEWEETLASVTEEERSKLIESRRSLRKERMEKRSDEREKKIERLARAKQSGQNIVIDLEFSHLMSPHEINSLVQQIMYCYAVNGRCSNPGHLWLTGCVGEMGNQLQRLPGFDKWIIEKESRSYIEALQDQKENLVYLTADSETVLDQLDPKKMYIVGGLVDRNRWKGITMKKAEEQGIQTAKLPIGNYLKMSSSQVLTVNQVIEILLKFVETNDWKASFFQVIPQRKRCEADSGEFQGEVEGQEIQGKDDQSDKKRQCTI</sequence>
<dbReference type="PROSITE" id="PS51675">
    <property type="entry name" value="SAM_MT_TRM10"/>
    <property type="match status" value="1"/>
</dbReference>
<comment type="catalytic activity">
    <reaction evidence="5">
        <text>guanosine(9) in tRNA + S-adenosyl-L-methionine = N(1)-methylguanosine(9) in tRNA + S-adenosyl-L-homocysteine + H(+)</text>
        <dbReference type="Rhea" id="RHEA:43156"/>
        <dbReference type="Rhea" id="RHEA-COMP:10367"/>
        <dbReference type="Rhea" id="RHEA-COMP:10368"/>
        <dbReference type="ChEBI" id="CHEBI:15378"/>
        <dbReference type="ChEBI" id="CHEBI:57856"/>
        <dbReference type="ChEBI" id="CHEBI:59789"/>
        <dbReference type="ChEBI" id="CHEBI:73542"/>
        <dbReference type="ChEBI" id="CHEBI:74269"/>
        <dbReference type="EC" id="2.1.1.221"/>
    </reaction>
</comment>
<reference evidence="8" key="1">
    <citation type="journal article" date="2021" name="Front. Plant Sci.">
        <title>Chromosome-Scale Genome Assembly for Chinese Sour Jujube and Insights Into Its Genome Evolution and Domestication Signature.</title>
        <authorList>
            <person name="Shen L.-Y."/>
            <person name="Luo H."/>
            <person name="Wang X.-L."/>
            <person name="Wang X.-M."/>
            <person name="Qiu X.-J."/>
            <person name="Liu H."/>
            <person name="Zhou S.-S."/>
            <person name="Jia K.-H."/>
            <person name="Nie S."/>
            <person name="Bao Y.-T."/>
            <person name="Zhang R.-G."/>
            <person name="Yun Q.-Z."/>
            <person name="Chai Y.-H."/>
            <person name="Lu J.-Y."/>
            <person name="Li Y."/>
            <person name="Zhao S.-W."/>
            <person name="Mao J.-F."/>
            <person name="Jia S.-G."/>
            <person name="Mao Y.-M."/>
        </authorList>
    </citation>
    <scope>NUCLEOTIDE SEQUENCE</scope>
    <source>
        <strain evidence="8">AT0</strain>
        <tissue evidence="8">Leaf</tissue>
    </source>
</reference>
<feature type="compositionally biased region" description="Polar residues" evidence="6">
    <location>
        <begin position="1"/>
        <end position="18"/>
    </location>
</feature>
<accession>A0A978W0A6</accession>
<dbReference type="FunFam" id="3.40.1280.30:FF:000018">
    <property type="entry name" value="Os02g0725600 protein"/>
    <property type="match status" value="1"/>
</dbReference>
<dbReference type="Proteomes" id="UP000813462">
    <property type="component" value="Unassembled WGS sequence"/>
</dbReference>
<feature type="compositionally biased region" description="Basic and acidic residues" evidence="6">
    <location>
        <begin position="312"/>
        <end position="326"/>
    </location>
</feature>
<proteinExistence type="predicted"/>
<dbReference type="InterPro" id="IPR038459">
    <property type="entry name" value="MT_TRM10-typ_sf"/>
</dbReference>
<dbReference type="GO" id="GO:0002939">
    <property type="term" value="P:tRNA N1-guanine methylation"/>
    <property type="evidence" value="ECO:0007669"/>
    <property type="project" value="TreeGrafter"/>
</dbReference>
<name>A0A978W0A6_ZIZJJ</name>
<gene>
    <name evidence="8" type="ORF">FEM48_Zijuj01G0088500</name>
</gene>
<evidence type="ECO:0000313" key="9">
    <source>
        <dbReference type="Proteomes" id="UP000813462"/>
    </source>
</evidence>
<dbReference type="EMBL" id="JAEACU010000001">
    <property type="protein sequence ID" value="KAH7545390.1"/>
    <property type="molecule type" value="Genomic_DNA"/>
</dbReference>
<dbReference type="OrthoDB" id="278300at2759"/>
<dbReference type="GO" id="GO:0005634">
    <property type="term" value="C:nucleus"/>
    <property type="evidence" value="ECO:0007669"/>
    <property type="project" value="TreeGrafter"/>
</dbReference>
<evidence type="ECO:0000256" key="1">
    <source>
        <dbReference type="ARBA" id="ARBA00012797"/>
    </source>
</evidence>
<dbReference type="EC" id="2.1.1.221" evidence="1"/>
<dbReference type="GO" id="GO:0000049">
    <property type="term" value="F:tRNA binding"/>
    <property type="evidence" value="ECO:0007669"/>
    <property type="project" value="TreeGrafter"/>
</dbReference>
<dbReference type="PANTHER" id="PTHR13563:SF13">
    <property type="entry name" value="TRNA METHYLTRANSFERASE 10 HOMOLOG A"/>
    <property type="match status" value="1"/>
</dbReference>
<dbReference type="AlphaFoldDB" id="A0A978W0A6"/>
<organism evidence="8 9">
    <name type="scientific">Ziziphus jujuba var. spinosa</name>
    <dbReference type="NCBI Taxonomy" id="714518"/>
    <lineage>
        <taxon>Eukaryota</taxon>
        <taxon>Viridiplantae</taxon>
        <taxon>Streptophyta</taxon>
        <taxon>Embryophyta</taxon>
        <taxon>Tracheophyta</taxon>
        <taxon>Spermatophyta</taxon>
        <taxon>Magnoliopsida</taxon>
        <taxon>eudicotyledons</taxon>
        <taxon>Gunneridae</taxon>
        <taxon>Pentapetalae</taxon>
        <taxon>rosids</taxon>
        <taxon>fabids</taxon>
        <taxon>Rosales</taxon>
        <taxon>Rhamnaceae</taxon>
        <taxon>Paliureae</taxon>
        <taxon>Ziziphus</taxon>
    </lineage>
</organism>
<feature type="domain" description="SAM-dependent MTase TRM10-type" evidence="7">
    <location>
        <begin position="106"/>
        <end position="296"/>
    </location>
</feature>
<feature type="compositionally biased region" description="Basic and acidic residues" evidence="6">
    <location>
        <begin position="78"/>
        <end position="105"/>
    </location>
</feature>
<dbReference type="PANTHER" id="PTHR13563">
    <property type="entry name" value="TRNA (GUANINE-9-) METHYLTRANSFERASE"/>
    <property type="match status" value="1"/>
</dbReference>
<evidence type="ECO:0000256" key="6">
    <source>
        <dbReference type="SAM" id="MobiDB-lite"/>
    </source>
</evidence>
<dbReference type="GO" id="GO:0052905">
    <property type="term" value="F:tRNA (guanosine(9)-N1)-methyltransferase activity"/>
    <property type="evidence" value="ECO:0007669"/>
    <property type="project" value="UniProtKB-EC"/>
</dbReference>
<feature type="region of interest" description="Disordered" evidence="6">
    <location>
        <begin position="299"/>
        <end position="326"/>
    </location>
</feature>
<evidence type="ECO:0000256" key="3">
    <source>
        <dbReference type="ARBA" id="ARBA00022679"/>
    </source>
</evidence>
<dbReference type="InterPro" id="IPR007356">
    <property type="entry name" value="tRNA_m1G_MeTrfase_euk"/>
</dbReference>